<sequence>MPVVRSSDAVTHEIHGARFVSYAGPRTGSAHLCAWRGEIPAGTRAPAHTVSHEEIFHLLVGELLVTLDDTTERVRAGDTVIVRAGSTLAVENPTGHTALSWVTSSIGLTARLADGSRIVPPWAN</sequence>
<dbReference type="AlphaFoldDB" id="A0A5C6JVY1"/>
<dbReference type="EMBL" id="VOGW01000075">
    <property type="protein sequence ID" value="TWV48103.1"/>
    <property type="molecule type" value="Genomic_DNA"/>
</dbReference>
<dbReference type="Proteomes" id="UP000320481">
    <property type="component" value="Unassembled WGS sequence"/>
</dbReference>
<proteinExistence type="predicted"/>
<organism evidence="2 3">
    <name type="scientific">Streptomyces misionensis</name>
    <dbReference type="NCBI Taxonomy" id="67331"/>
    <lineage>
        <taxon>Bacteria</taxon>
        <taxon>Bacillati</taxon>
        <taxon>Actinomycetota</taxon>
        <taxon>Actinomycetes</taxon>
        <taxon>Kitasatosporales</taxon>
        <taxon>Streptomycetaceae</taxon>
        <taxon>Streptomyces</taxon>
    </lineage>
</organism>
<comment type="caution">
    <text evidence="2">The sequence shown here is derived from an EMBL/GenBank/DDBJ whole genome shotgun (WGS) entry which is preliminary data.</text>
</comment>
<evidence type="ECO:0000259" key="1">
    <source>
        <dbReference type="Pfam" id="PF07883"/>
    </source>
</evidence>
<name>A0A5C6JVY1_9ACTN</name>
<dbReference type="Gene3D" id="2.60.120.10">
    <property type="entry name" value="Jelly Rolls"/>
    <property type="match status" value="1"/>
</dbReference>
<feature type="domain" description="Cupin type-2" evidence="1">
    <location>
        <begin position="38"/>
        <end position="101"/>
    </location>
</feature>
<gene>
    <name evidence="2" type="ORF">FRZ03_13560</name>
</gene>
<reference evidence="2" key="1">
    <citation type="journal article" date="2019" name="Microbiol. Resour. Announc.">
        <title>Draft Genomic Sequences of Streptomyces misionensis and Streptomyces albidoflavus, bacteria applied for phytopathogen biocontrol.</title>
        <authorList>
            <person name="Pylro V."/>
            <person name="Dias A."/>
            <person name="Andreote F."/>
            <person name="Varani A."/>
            <person name="Andreote C."/>
            <person name="Bernardo E."/>
            <person name="Martins T."/>
        </authorList>
    </citation>
    <scope>NUCLEOTIDE SEQUENCE [LARGE SCALE GENOMIC DNA]</scope>
    <source>
        <strain evidence="2">66</strain>
    </source>
</reference>
<evidence type="ECO:0000313" key="3">
    <source>
        <dbReference type="Proteomes" id="UP000320481"/>
    </source>
</evidence>
<dbReference type="CDD" id="cd20299">
    <property type="entry name" value="cupin_YP766765-like"/>
    <property type="match status" value="1"/>
</dbReference>
<keyword evidence="3" id="KW-1185">Reference proteome</keyword>
<accession>A0A5C6JVY1</accession>
<protein>
    <submittedName>
        <fullName evidence="2">Cupin domain-containing protein</fullName>
    </submittedName>
</protein>
<evidence type="ECO:0000313" key="2">
    <source>
        <dbReference type="EMBL" id="TWV48103.1"/>
    </source>
</evidence>
<dbReference type="InterPro" id="IPR014710">
    <property type="entry name" value="RmlC-like_jellyroll"/>
</dbReference>
<dbReference type="InterPro" id="IPR013096">
    <property type="entry name" value="Cupin_2"/>
</dbReference>
<dbReference type="RefSeq" id="WP_146465397.1">
    <property type="nucleotide sequence ID" value="NZ_VOGW01000075.1"/>
</dbReference>
<dbReference type="Pfam" id="PF07883">
    <property type="entry name" value="Cupin_2"/>
    <property type="match status" value="1"/>
</dbReference>
<dbReference type="InterPro" id="IPR011051">
    <property type="entry name" value="RmlC_Cupin_sf"/>
</dbReference>
<dbReference type="SUPFAM" id="SSF51182">
    <property type="entry name" value="RmlC-like cupins"/>
    <property type="match status" value="1"/>
</dbReference>